<name>A0A101XRX6_9BACL</name>
<dbReference type="PANTHER" id="PTHR43767:SF1">
    <property type="entry name" value="NONRIBOSOMAL PEPTIDE SYNTHASE PES1 (EUROFUNG)-RELATED"/>
    <property type="match status" value="1"/>
</dbReference>
<dbReference type="Pfam" id="PF00501">
    <property type="entry name" value="AMP-binding"/>
    <property type="match status" value="1"/>
</dbReference>
<evidence type="ECO:0000259" key="1">
    <source>
        <dbReference type="Pfam" id="PF00501"/>
    </source>
</evidence>
<dbReference type="Pfam" id="PF13193">
    <property type="entry name" value="AMP-binding_C"/>
    <property type="match status" value="1"/>
</dbReference>
<dbReference type="InterPro" id="IPR020845">
    <property type="entry name" value="AMP-binding_CS"/>
</dbReference>
<protein>
    <submittedName>
        <fullName evidence="3">Long-chain fatty acid--CoA ligase</fullName>
    </submittedName>
</protein>
<feature type="domain" description="AMP-dependent synthetase/ligase" evidence="1">
    <location>
        <begin position="31"/>
        <end position="409"/>
    </location>
</feature>
<dbReference type="Gene3D" id="3.40.50.12780">
    <property type="entry name" value="N-terminal domain of ligase-like"/>
    <property type="match status" value="1"/>
</dbReference>
<dbReference type="Proteomes" id="UP000053557">
    <property type="component" value="Unassembled WGS sequence"/>
</dbReference>
<dbReference type="OrthoDB" id="9765680at2"/>
<dbReference type="InterPro" id="IPR042099">
    <property type="entry name" value="ANL_N_sf"/>
</dbReference>
<dbReference type="InterPro" id="IPR000873">
    <property type="entry name" value="AMP-dep_synth/lig_dom"/>
</dbReference>
<proteinExistence type="predicted"/>
<organism evidence="3 4">
    <name type="scientific">Ferroacidibacillus organovorans</name>
    <dbReference type="NCBI Taxonomy" id="1765683"/>
    <lineage>
        <taxon>Bacteria</taxon>
        <taxon>Bacillati</taxon>
        <taxon>Bacillota</taxon>
        <taxon>Bacilli</taxon>
        <taxon>Bacillales</taxon>
        <taxon>Alicyclobacillaceae</taxon>
        <taxon>Ferroacidibacillus</taxon>
    </lineage>
</organism>
<accession>A0A101XRX6</accession>
<feature type="domain" description="AMP-binding enzyme C-terminal" evidence="2">
    <location>
        <begin position="463"/>
        <end position="540"/>
    </location>
</feature>
<dbReference type="InterPro" id="IPR045851">
    <property type="entry name" value="AMP-bd_C_sf"/>
</dbReference>
<dbReference type="PANTHER" id="PTHR43767">
    <property type="entry name" value="LONG-CHAIN-FATTY-ACID--COA LIGASE"/>
    <property type="match status" value="1"/>
</dbReference>
<dbReference type="InterPro" id="IPR050237">
    <property type="entry name" value="ATP-dep_AMP-bd_enzyme"/>
</dbReference>
<sequence length="557" mass="62277">MLTNHFCHWPKRVPFKLTVPGTTLYDNLAVSTRRYPNKAAIHYYGATLTYRQLKEQVDHVAGYLRHVCQVKREDRVILYMQNSPQYVIAFHAILRAGGVVVPVNPMNLTDELAFYLEDSRASIAIVGQELYPRIAPLHIAGSLAHVLCAAYSDYLPASSVYELPEEVKASAQREFTSPVALWRQVLAQKVEPGPEIGATDDLAVLPYTSGTTGRPKGCMHTHCTVQANVLGAVHWFGATADGVILTTLPLFHVTGMVHSMLISVYTGATMVIMTRWNREVAAQLIERLECTHWTNIATMVIDFLGNPNLGQFNLSSLAVIGGGGATLPEAVGEQLLKRTGLRYVEGYGLSETISQTHFNPPDRPKMQCMGVPSFNVDARVIDPETMRECGPHEEGEVIVHGPQVFLGYWQRPDENQKAFIELDGKRFFRTGDIARYDDEGYFFMVDRVKRMINASGFKVWPTEVEALLYGHPAIEQACVIGIPDERRGETVKAFIVLKRDSSSSVTAEGIMEWAKDHMAVYKCPRVIEFVERLPVSGSGKVLWRVLQEQEQAKRLRT</sequence>
<reference evidence="3 4" key="1">
    <citation type="submission" date="2015-12" db="EMBL/GenBank/DDBJ databases">
        <title>Draft genome sequence of Acidibacillus ferrooxidans ITV001, isolated from a chalcopyrite acid mine drainage site in Brazil.</title>
        <authorList>
            <person name="Dall'Agnol H."/>
            <person name="Nancucheo I."/>
            <person name="Johnson B."/>
            <person name="Oliveira R."/>
            <person name="Leite L."/>
            <person name="Pylro V."/>
            <person name="Nunes G.L."/>
            <person name="Tzotzos G."/>
            <person name="Fernandes G.R."/>
            <person name="Dutra J."/>
            <person name="Orellana S.C."/>
            <person name="Oliveira G."/>
        </authorList>
    </citation>
    <scope>NUCLEOTIDE SEQUENCE [LARGE SCALE GENOMIC DNA]</scope>
    <source>
        <strain evidence="4">ITV01</strain>
    </source>
</reference>
<evidence type="ECO:0000313" key="4">
    <source>
        <dbReference type="Proteomes" id="UP000053557"/>
    </source>
</evidence>
<evidence type="ECO:0000259" key="2">
    <source>
        <dbReference type="Pfam" id="PF13193"/>
    </source>
</evidence>
<dbReference type="PROSITE" id="PS00455">
    <property type="entry name" value="AMP_BINDING"/>
    <property type="match status" value="1"/>
</dbReference>
<dbReference type="Gene3D" id="3.30.300.30">
    <property type="match status" value="1"/>
</dbReference>
<dbReference type="NCBIfam" id="NF006181">
    <property type="entry name" value="PRK08314.1"/>
    <property type="match status" value="1"/>
</dbReference>
<dbReference type="SUPFAM" id="SSF56801">
    <property type="entry name" value="Acetyl-CoA synthetase-like"/>
    <property type="match status" value="1"/>
</dbReference>
<evidence type="ECO:0000313" key="3">
    <source>
        <dbReference type="EMBL" id="KUO96427.1"/>
    </source>
</evidence>
<gene>
    <name evidence="3" type="ORF">ATW55_00875</name>
</gene>
<dbReference type="AlphaFoldDB" id="A0A101XRX6"/>
<dbReference type="RefSeq" id="WP_067713780.1">
    <property type="nucleotide sequence ID" value="NZ_LPVJ01000018.1"/>
</dbReference>
<dbReference type="InterPro" id="IPR025110">
    <property type="entry name" value="AMP-bd_C"/>
</dbReference>
<dbReference type="GO" id="GO:0016878">
    <property type="term" value="F:acid-thiol ligase activity"/>
    <property type="evidence" value="ECO:0007669"/>
    <property type="project" value="UniProtKB-ARBA"/>
</dbReference>
<keyword evidence="3" id="KW-0436">Ligase</keyword>
<keyword evidence="4" id="KW-1185">Reference proteome</keyword>
<dbReference type="EMBL" id="LPVJ01000018">
    <property type="protein sequence ID" value="KUO96427.1"/>
    <property type="molecule type" value="Genomic_DNA"/>
</dbReference>
<comment type="caution">
    <text evidence="3">The sequence shown here is derived from an EMBL/GenBank/DDBJ whole genome shotgun (WGS) entry which is preliminary data.</text>
</comment>